<dbReference type="EMBL" id="ML975246">
    <property type="protein sequence ID" value="KAF1839157.1"/>
    <property type="molecule type" value="Genomic_DNA"/>
</dbReference>
<reference evidence="1" key="1">
    <citation type="submission" date="2020-01" db="EMBL/GenBank/DDBJ databases">
        <authorList>
            <consortium name="DOE Joint Genome Institute"/>
            <person name="Haridas S."/>
            <person name="Albert R."/>
            <person name="Binder M."/>
            <person name="Bloem J."/>
            <person name="Labutti K."/>
            <person name="Salamov A."/>
            <person name="Andreopoulos B."/>
            <person name="Baker S.E."/>
            <person name="Barry K."/>
            <person name="Bills G."/>
            <person name="Bluhm B.H."/>
            <person name="Cannon C."/>
            <person name="Castanera R."/>
            <person name="Culley D.E."/>
            <person name="Daum C."/>
            <person name="Ezra D."/>
            <person name="Gonzalez J.B."/>
            <person name="Henrissat B."/>
            <person name="Kuo A."/>
            <person name="Liang C."/>
            <person name="Lipzen A."/>
            <person name="Lutzoni F."/>
            <person name="Magnuson J."/>
            <person name="Mondo S."/>
            <person name="Nolan M."/>
            <person name="Ohm R."/>
            <person name="Pangilinan J."/>
            <person name="Park H.-J."/>
            <person name="Ramirez L."/>
            <person name="Alfaro M."/>
            <person name="Sun H."/>
            <person name="Tritt A."/>
            <person name="Yoshinaga Y."/>
            <person name="Zwiers L.-H."/>
            <person name="Turgeon B.G."/>
            <person name="Goodwin S.B."/>
            <person name="Spatafora J.W."/>
            <person name="Crous P.W."/>
            <person name="Grigoriev I.V."/>
        </authorList>
    </citation>
    <scope>NUCLEOTIDE SEQUENCE</scope>
    <source>
        <strain evidence="1">P77</strain>
    </source>
</reference>
<organism evidence="1 2">
    <name type="scientific">Decorospora gaudefroyi</name>
    <dbReference type="NCBI Taxonomy" id="184978"/>
    <lineage>
        <taxon>Eukaryota</taxon>
        <taxon>Fungi</taxon>
        <taxon>Dikarya</taxon>
        <taxon>Ascomycota</taxon>
        <taxon>Pezizomycotina</taxon>
        <taxon>Dothideomycetes</taxon>
        <taxon>Pleosporomycetidae</taxon>
        <taxon>Pleosporales</taxon>
        <taxon>Pleosporineae</taxon>
        <taxon>Pleosporaceae</taxon>
        <taxon>Decorospora</taxon>
    </lineage>
</organism>
<evidence type="ECO:0000313" key="1">
    <source>
        <dbReference type="EMBL" id="KAF1839157.1"/>
    </source>
</evidence>
<keyword evidence="2" id="KW-1185">Reference proteome</keyword>
<proteinExistence type="predicted"/>
<dbReference type="Proteomes" id="UP000800040">
    <property type="component" value="Unassembled WGS sequence"/>
</dbReference>
<sequence>MNTHKTSISSSSSSCTLSFSTQYSAVQLNPFWPELFSPDRQFTPITPAPQHQTSITQHHISNQMFPVPYASGYGAEADALVQEVGPAAVDKEADEGDAMVVVAEFFDMARYVSQSQPHVVDNEQRCTASSGMRHQIGGARLRPVDTSLSQAPGAGTDVEMEDVDEEPLNSVSGLQPFERLKQIDEHQASDRRAQQVARMKKWLAGLPARFPTDSHNSHV</sequence>
<accession>A0A6A5KSF9</accession>
<name>A0A6A5KSF9_9PLEO</name>
<gene>
    <name evidence="1" type="ORF">BDW02DRAFT_643991</name>
</gene>
<dbReference type="AlphaFoldDB" id="A0A6A5KSF9"/>
<evidence type="ECO:0000313" key="2">
    <source>
        <dbReference type="Proteomes" id="UP000800040"/>
    </source>
</evidence>
<protein>
    <submittedName>
        <fullName evidence="1">Uncharacterized protein</fullName>
    </submittedName>
</protein>